<accession>A0A836H0E5</accession>
<dbReference type="GeneID" id="92360288"/>
<dbReference type="AlphaFoldDB" id="A0A836H0E5"/>
<gene>
    <name evidence="3" type="ORF">LSCM4_04369</name>
</gene>
<feature type="region of interest" description="Disordered" evidence="2">
    <location>
        <begin position="259"/>
        <end position="316"/>
    </location>
</feature>
<feature type="coiled-coil region" evidence="1">
    <location>
        <begin position="102"/>
        <end position="178"/>
    </location>
</feature>
<proteinExistence type="predicted"/>
<dbReference type="Proteomes" id="UP000674143">
    <property type="component" value="Chromosome 25"/>
</dbReference>
<comment type="caution">
    <text evidence="3">The sequence shown here is derived from an EMBL/GenBank/DDBJ whole genome shotgun (WGS) entry which is preliminary data.</text>
</comment>
<evidence type="ECO:0000313" key="3">
    <source>
        <dbReference type="EMBL" id="KAG5477152.1"/>
    </source>
</evidence>
<evidence type="ECO:0000256" key="2">
    <source>
        <dbReference type="SAM" id="MobiDB-lite"/>
    </source>
</evidence>
<dbReference type="EMBL" id="JAFHLR010000025">
    <property type="protein sequence ID" value="KAG5477152.1"/>
    <property type="molecule type" value="Genomic_DNA"/>
</dbReference>
<dbReference type="RefSeq" id="XP_067062563.1">
    <property type="nucleotide sequence ID" value="XM_067206354.1"/>
</dbReference>
<keyword evidence="1" id="KW-0175">Coiled coil</keyword>
<feature type="region of interest" description="Disordered" evidence="2">
    <location>
        <begin position="574"/>
        <end position="598"/>
    </location>
</feature>
<organism evidence="3 4">
    <name type="scientific">Leishmania orientalis</name>
    <dbReference type="NCBI Taxonomy" id="2249476"/>
    <lineage>
        <taxon>Eukaryota</taxon>
        <taxon>Discoba</taxon>
        <taxon>Euglenozoa</taxon>
        <taxon>Kinetoplastea</taxon>
        <taxon>Metakinetoplastina</taxon>
        <taxon>Trypanosomatida</taxon>
        <taxon>Trypanosomatidae</taxon>
        <taxon>Leishmaniinae</taxon>
        <taxon>Leishmania</taxon>
    </lineage>
</organism>
<sequence>MPRSWSFSSAYTPPRRTLQSSSFMAAGSRVDALFELQTCATFIDDPVLCDTDECGVEDTMATSRGAWTENEKASFHPCRSCHETHRLRNALKRIEGEYVAEIESLRVQLDEAAAQRAAAVRERNSLLASADAGATQLLEMERAVTSLELTVVKLSQEKEKLQLRVQELEKEGAAAREKHTRAARIVLEDTEAAERAHVEAAEKEQGLFLRQLCLAESARVAAIAQVIYVNTLKRRAAAAGGVAADKRGSCCTSVLSGCTPEVSSRGLSEESRERRTSSPRPSQRRSMTAANTQRLADSPRSPRGRGGGEGAAATPRCTHLVDPAQTGARAAAGVHLAMEKIKRLEWNLEQQRSAYEMQLAEERALTSEMQAEVDDLIESELVLLEANGRVVVERDWAEAIGDAVRYLLQSHRVALRSRQATSNEALMVDVTLSEASSVTSPRASNGESGKRHLSAMTKQLSVAAEGFVVEPVVCEALLPDVLAGVEETRRGVHILHDSVTRCHAAVESTRTEQERMKALLHRLLAEMAMQRCRAEETQSTLGPIAHISAHSGDARFLSEGHEEVTVKATTPATAVAQSGVDNKQPKGANSNLDLDPPRRWHTEAQRSSSAGDVTFLAHTDHISAAYVSDAFSSRPSDMRLLEGGEGGYSIHTAFA</sequence>
<dbReference type="KEGG" id="loi:92360288"/>
<evidence type="ECO:0000256" key="1">
    <source>
        <dbReference type="SAM" id="Coils"/>
    </source>
</evidence>
<name>A0A836H0E5_9TRYP</name>
<reference evidence="3 4" key="1">
    <citation type="submission" date="2021-02" db="EMBL/GenBank/DDBJ databases">
        <title>Leishmania (Mundinia) orientalis Genome sequencing and assembly.</title>
        <authorList>
            <person name="Almutairi H."/>
            <person name="Gatherer D."/>
        </authorList>
    </citation>
    <scope>NUCLEOTIDE SEQUENCE [LARGE SCALE GENOMIC DNA]</scope>
    <source>
        <strain evidence="3">LSCM4</strain>
    </source>
</reference>
<protein>
    <submittedName>
        <fullName evidence="3">Uncharacterized protein</fullName>
    </submittedName>
</protein>
<evidence type="ECO:0000313" key="4">
    <source>
        <dbReference type="Proteomes" id="UP000674143"/>
    </source>
</evidence>
<keyword evidence="4" id="KW-1185">Reference proteome</keyword>
<feature type="compositionally biased region" description="Basic and acidic residues" evidence="2">
    <location>
        <begin position="267"/>
        <end position="276"/>
    </location>
</feature>